<dbReference type="EMBL" id="VJMI01021162">
    <property type="protein sequence ID" value="KAF0702362.1"/>
    <property type="molecule type" value="Genomic_DNA"/>
</dbReference>
<name>A0A6A4YUI9_APHAT</name>
<proteinExistence type="predicted"/>
<evidence type="ECO:0000313" key="1">
    <source>
        <dbReference type="EMBL" id="KAF0702362.1"/>
    </source>
</evidence>
<reference evidence="1 2" key="1">
    <citation type="submission" date="2019-06" db="EMBL/GenBank/DDBJ databases">
        <title>Genomics analysis of Aphanomyces spp. identifies a new class of oomycete effector associated with host adaptation.</title>
        <authorList>
            <person name="Gaulin E."/>
        </authorList>
    </citation>
    <scope>NUCLEOTIDE SEQUENCE [LARGE SCALE GENOMIC DNA]</scope>
    <source>
        <strain evidence="1 2">E</strain>
    </source>
</reference>
<protein>
    <submittedName>
        <fullName evidence="1">Uncharacterized protein</fullName>
    </submittedName>
</protein>
<accession>A0A6A4YUI9</accession>
<evidence type="ECO:0000313" key="2">
    <source>
        <dbReference type="Proteomes" id="UP000469452"/>
    </source>
</evidence>
<organism evidence="1 2">
    <name type="scientific">Aphanomyces astaci</name>
    <name type="common">Crayfish plague agent</name>
    <dbReference type="NCBI Taxonomy" id="112090"/>
    <lineage>
        <taxon>Eukaryota</taxon>
        <taxon>Sar</taxon>
        <taxon>Stramenopiles</taxon>
        <taxon>Oomycota</taxon>
        <taxon>Saprolegniomycetes</taxon>
        <taxon>Saprolegniales</taxon>
        <taxon>Verrucalvaceae</taxon>
        <taxon>Aphanomyces</taxon>
    </lineage>
</organism>
<dbReference type="AlphaFoldDB" id="A0A6A4YUI9"/>
<dbReference type="VEuPathDB" id="FungiDB:H257_14916"/>
<dbReference type="Proteomes" id="UP000469452">
    <property type="component" value="Unassembled WGS sequence"/>
</dbReference>
<comment type="caution">
    <text evidence="1">The sequence shown here is derived from an EMBL/GenBank/DDBJ whole genome shotgun (WGS) entry which is preliminary data.</text>
</comment>
<sequence length="119" mass="13117">MAAVDHEAFFGHWKVHLHDSPNYIGSPATVGYDSVVTAIEETGVSASDVIFLMIEFVYRKLRGNPGAMMREYARAKNLRTAEEPDNQPEEEISQTAPVVAGAPIVLVVLQRATKHPKNN</sequence>
<gene>
    <name evidence="1" type="ORF">AaE_015984</name>
</gene>